<comment type="caution">
    <text evidence="3">The sequence shown here is derived from an EMBL/GenBank/DDBJ whole genome shotgun (WGS) entry which is preliminary data.</text>
</comment>
<proteinExistence type="predicted"/>
<dbReference type="InterPro" id="IPR051199">
    <property type="entry name" value="LPS_LOS_Heptosyltrfase"/>
</dbReference>
<dbReference type="CDD" id="cd03789">
    <property type="entry name" value="GT9_LPS_heptosyltransferase"/>
    <property type="match status" value="1"/>
</dbReference>
<keyword evidence="2" id="KW-0808">Transferase</keyword>
<dbReference type="SUPFAM" id="SSF53756">
    <property type="entry name" value="UDP-Glycosyltransferase/glycogen phosphorylase"/>
    <property type="match status" value="1"/>
</dbReference>
<dbReference type="InterPro" id="IPR002201">
    <property type="entry name" value="Glyco_trans_9"/>
</dbReference>
<dbReference type="Pfam" id="PF01075">
    <property type="entry name" value="Glyco_transf_9"/>
    <property type="match status" value="1"/>
</dbReference>
<evidence type="ECO:0000313" key="3">
    <source>
        <dbReference type="EMBL" id="OQD46301.1"/>
    </source>
</evidence>
<evidence type="ECO:0000256" key="2">
    <source>
        <dbReference type="ARBA" id="ARBA00022679"/>
    </source>
</evidence>
<name>A0A1V6M1L1_9BACT</name>
<dbReference type="EMBL" id="MJUW02000044">
    <property type="protein sequence ID" value="OQD46301.1"/>
    <property type="molecule type" value="Genomic_DNA"/>
</dbReference>
<dbReference type="PANTHER" id="PTHR30160">
    <property type="entry name" value="TETRAACYLDISACCHARIDE 4'-KINASE-RELATED"/>
    <property type="match status" value="1"/>
</dbReference>
<evidence type="ECO:0000313" key="4">
    <source>
        <dbReference type="Proteomes" id="UP000242219"/>
    </source>
</evidence>
<reference evidence="3 4" key="1">
    <citation type="journal article" date="2016" name="Genome Announc.">
        <title>Draft Genome Sequence of the Anaerobic Ammonium-Oxidizing Bacterium 'Candidatus Brocadia sp. 40'.</title>
        <authorList>
            <person name="Ali M."/>
            <person name="Haroon M.F."/>
            <person name="Narita Y."/>
            <person name="Zhang L."/>
            <person name="Rangel Shaw D."/>
            <person name="Okabe S."/>
            <person name="Saikaly P.E."/>
        </authorList>
    </citation>
    <scope>NUCLEOTIDE SEQUENCE [LARGE SCALE GENOMIC DNA]</scope>
    <source>
        <strain evidence="3 4">40</strain>
    </source>
</reference>
<dbReference type="Proteomes" id="UP000242219">
    <property type="component" value="Unassembled WGS sequence"/>
</dbReference>
<dbReference type="RefSeq" id="WP_070066576.1">
    <property type="nucleotide sequence ID" value="NZ_MJUW02000044.1"/>
</dbReference>
<dbReference type="GO" id="GO:0008713">
    <property type="term" value="F:ADP-heptose-lipopolysaccharide heptosyltransferase activity"/>
    <property type="evidence" value="ECO:0007669"/>
    <property type="project" value="TreeGrafter"/>
</dbReference>
<evidence type="ECO:0008006" key="5">
    <source>
        <dbReference type="Google" id="ProtNLM"/>
    </source>
</evidence>
<keyword evidence="4" id="KW-1185">Reference proteome</keyword>
<keyword evidence="1" id="KW-0328">Glycosyltransferase</keyword>
<dbReference type="Gene3D" id="3.40.50.2000">
    <property type="entry name" value="Glycogen Phosphorylase B"/>
    <property type="match status" value="2"/>
</dbReference>
<protein>
    <recommendedName>
        <fullName evidence="5">Lipopolysaccharide heptosyltransferase II</fullName>
    </recommendedName>
</protein>
<gene>
    <name evidence="3" type="ORF">BIY37_04230</name>
</gene>
<dbReference type="GO" id="GO:0009244">
    <property type="term" value="P:lipopolysaccharide core region biosynthetic process"/>
    <property type="evidence" value="ECO:0007669"/>
    <property type="project" value="TreeGrafter"/>
</dbReference>
<sequence>MIVTLPTLGAIRDHFPNAFIEVMGYPAHLELIKERYYADVVSRFDQLDIAHLFVKDAEIPRSFRERLCQMELIISFISDRDRIFSHNLNASNARCIHYDPFPQDDKGIHIVDHFLNSLSSLGINYTNNIPKIFLNDEDNRFGEDFIKDNIVGSKKILVAIHPGSGSRQKCWPVTRFVALINWLSRELQAHILVVSGPADQGITERLKAGGNKDIVLADQLPLPKLAAVLKRCNLFIGNDSGVTHLAAALGVHTIAIFGPTDPRIWGPRGDLVKIIYKEVPCSPCRADTRRGCSVQRCLEYIKIEDVMHEVRCSIFQPKSCNKASPRLQDLGRNLSASVTELKKHVK</sequence>
<organism evidence="3 4">
    <name type="scientific">Candidatus Brocadia sapporoensis</name>
    <dbReference type="NCBI Taxonomy" id="392547"/>
    <lineage>
        <taxon>Bacteria</taxon>
        <taxon>Pseudomonadati</taxon>
        <taxon>Planctomycetota</taxon>
        <taxon>Candidatus Brocadiia</taxon>
        <taxon>Candidatus Brocadiales</taxon>
        <taxon>Candidatus Brocadiaceae</taxon>
        <taxon>Candidatus Brocadia</taxon>
    </lineage>
</organism>
<evidence type="ECO:0000256" key="1">
    <source>
        <dbReference type="ARBA" id="ARBA00022676"/>
    </source>
</evidence>
<dbReference type="GO" id="GO:0005829">
    <property type="term" value="C:cytosol"/>
    <property type="evidence" value="ECO:0007669"/>
    <property type="project" value="TreeGrafter"/>
</dbReference>
<dbReference type="AlphaFoldDB" id="A0A1V6M1L1"/>
<accession>A0A1V6M1L1</accession>